<name>A0ABU9VPC5_9CLOT</name>
<dbReference type="InterPro" id="IPR019734">
    <property type="entry name" value="TPR_rpt"/>
</dbReference>
<keyword evidence="2" id="KW-0547">Nucleotide-binding</keyword>
<dbReference type="InterPro" id="IPR005158">
    <property type="entry name" value="BTAD"/>
</dbReference>
<keyword evidence="4" id="KW-0238">DNA-binding</keyword>
<dbReference type="EMBL" id="JBCITM010000001">
    <property type="protein sequence ID" value="MEN1758976.1"/>
    <property type="molecule type" value="Genomic_DNA"/>
</dbReference>
<feature type="domain" description="Bacterial transcriptional activator" evidence="6">
    <location>
        <begin position="97"/>
        <end position="228"/>
    </location>
</feature>
<dbReference type="SUPFAM" id="SSF52540">
    <property type="entry name" value="P-loop containing nucleoside triphosphate hydrolases"/>
    <property type="match status" value="1"/>
</dbReference>
<dbReference type="Gene3D" id="1.10.10.10">
    <property type="entry name" value="Winged helix-like DNA-binding domain superfamily/Winged helix DNA-binding domain"/>
    <property type="match status" value="1"/>
</dbReference>
<dbReference type="Pfam" id="PF13424">
    <property type="entry name" value="TPR_12"/>
    <property type="match status" value="1"/>
</dbReference>
<comment type="similarity">
    <text evidence="1">Belongs to the AfsR/DnrI/RedD regulatory family.</text>
</comment>
<keyword evidence="3" id="KW-0067">ATP-binding</keyword>
<dbReference type="InterPro" id="IPR001867">
    <property type="entry name" value="OmpR/PhoB-type_DNA-bd"/>
</dbReference>
<evidence type="ECO:0000256" key="4">
    <source>
        <dbReference type="ARBA" id="ARBA00023125"/>
    </source>
</evidence>
<dbReference type="InterPro" id="IPR036388">
    <property type="entry name" value="WH-like_DNA-bd_sf"/>
</dbReference>
<dbReference type="Pfam" id="PF03704">
    <property type="entry name" value="BTAD"/>
    <property type="match status" value="1"/>
</dbReference>
<evidence type="ECO:0000313" key="8">
    <source>
        <dbReference type="Proteomes" id="UP001407405"/>
    </source>
</evidence>
<dbReference type="Gene3D" id="1.25.40.10">
    <property type="entry name" value="Tetratricopeptide repeat domain"/>
    <property type="match status" value="2"/>
</dbReference>
<evidence type="ECO:0000256" key="1">
    <source>
        <dbReference type="ARBA" id="ARBA00005820"/>
    </source>
</evidence>
<dbReference type="InterPro" id="IPR011990">
    <property type="entry name" value="TPR-like_helical_dom_sf"/>
</dbReference>
<dbReference type="InterPro" id="IPR027417">
    <property type="entry name" value="P-loop_NTPase"/>
</dbReference>
<protein>
    <submittedName>
        <fullName evidence="7">AAA family ATPase</fullName>
    </submittedName>
</protein>
<dbReference type="PANTHER" id="PTHR16305:SF28">
    <property type="entry name" value="GUANYLATE CYCLASE DOMAIN-CONTAINING PROTEIN"/>
    <property type="match status" value="1"/>
</dbReference>
<dbReference type="Pfam" id="PF13191">
    <property type="entry name" value="AAA_16"/>
    <property type="match status" value="1"/>
</dbReference>
<evidence type="ECO:0000313" key="7">
    <source>
        <dbReference type="EMBL" id="MEN1758976.1"/>
    </source>
</evidence>
<feature type="domain" description="OmpR/PhoB-type" evidence="5">
    <location>
        <begin position="18"/>
        <end position="89"/>
    </location>
</feature>
<gene>
    <name evidence="7" type="ORF">AAIG11_00695</name>
</gene>
<dbReference type="Gene3D" id="3.40.50.300">
    <property type="entry name" value="P-loop containing nucleotide triphosphate hydrolases"/>
    <property type="match status" value="1"/>
</dbReference>
<dbReference type="InterPro" id="IPR041664">
    <property type="entry name" value="AAA_16"/>
</dbReference>
<evidence type="ECO:0000259" key="5">
    <source>
        <dbReference type="SMART" id="SM00862"/>
    </source>
</evidence>
<dbReference type="PANTHER" id="PTHR16305">
    <property type="entry name" value="TESTICULAR SOLUBLE ADENYLYL CYCLASE"/>
    <property type="match status" value="1"/>
</dbReference>
<keyword evidence="8" id="KW-1185">Reference proteome</keyword>
<organism evidence="7 8">
    <name type="scientific">Anoxynatronum sibiricum</name>
    <dbReference type="NCBI Taxonomy" id="210623"/>
    <lineage>
        <taxon>Bacteria</taxon>
        <taxon>Bacillati</taxon>
        <taxon>Bacillota</taxon>
        <taxon>Clostridia</taxon>
        <taxon>Eubacteriales</taxon>
        <taxon>Clostridiaceae</taxon>
        <taxon>Anoxynatronum</taxon>
    </lineage>
</organism>
<dbReference type="SMART" id="SM00028">
    <property type="entry name" value="TPR"/>
    <property type="match status" value="4"/>
</dbReference>
<sequence>MPVVTVTMLDIPGVSLDGHPVKLPYRKAEAVFYYLACRQKATRDELMHLLWGDFPEETARKNLRNALYKIRKAFDAEVLIAIGQSEIRLNPNFQLVIDVEQFNGDEPEAWQHYRQEFLRGFSVKDAVEFEDWMLAERQRLQQQYLRKLQSVLKKAQQSGDQEIMLQVAAEMVLQDPFDEKARRTLMQVYADRGEAHRAIQEFESVSAMLREELGIQPEAETRKLAEILQKQRQEPASPQKSTKGEKHIFGRQREWHQLEQVLQTFQRQQQSGIVVVSGEAGVGKTMLLETFLEEVVTGHFPIFQANCYQQEESFFLKPWQPVFSRLADLIETEGIQLPRQWLALIAGQFPIFETLLASDKGETEPSLGLYDSRPNQPLMEAVTGIFKKITEKHPVTIFFEDIHWMDRVSLQLMQRLLQESRLPLLFLTTVRSGYEDQLAAFTATLVRRPLFQRVNLACFNEKETFQWVQEASHRLTETRRPDETACRQIFKETGGNPFFVAEYLYALQHQDQPGQLTPKAQDILRSRLCEFSQETRKLLELVSLFFHRVSLNLLADLTSEDEMTTMEMIQQLIQRGMLREVDDGHKISVTFNHEKFREYVYQQQPPVKRKLLHRRVGVQLEKQLTGSTGDVLRYTDLIHHFKLGGDHRQTLKYTLAYLNAYLDYYHELFPSVMHPRELSKQSLFMPREEALLYFEQVEDMLTRLEPEDLAEAEVQSWKIAYFHVKGRLLIREGDYHEGVTTTRNMIRLAEETGNWRYAVHGFQQLINYGIQTQQPEVMRVNLEAAMNLAETRGLTDRVPVLLRLQGLYLLIQHHFDQAESVLEQAIEAVNKMPEKHRHQVVHVAACRYYLGEIMRNRQRWEEAIVHYQRAITECGEQEARHHSIAVFHTGMGQAYYEMNRIADAERSLQQALEHFRAFDIYWRRSIANAYMALILAEKGDRKQANHFLQEATRYAEKLQNPYELGVVKRVQQLVHQRLAEES</sequence>
<evidence type="ECO:0000256" key="3">
    <source>
        <dbReference type="ARBA" id="ARBA00022840"/>
    </source>
</evidence>
<evidence type="ECO:0000256" key="2">
    <source>
        <dbReference type="ARBA" id="ARBA00022741"/>
    </source>
</evidence>
<proteinExistence type="inferred from homology"/>
<accession>A0ABU9VPC5</accession>
<dbReference type="Proteomes" id="UP001407405">
    <property type="component" value="Unassembled WGS sequence"/>
</dbReference>
<dbReference type="SMART" id="SM00862">
    <property type="entry name" value="Trans_reg_C"/>
    <property type="match status" value="1"/>
</dbReference>
<comment type="caution">
    <text evidence="7">The sequence shown here is derived from an EMBL/GenBank/DDBJ whole genome shotgun (WGS) entry which is preliminary data.</text>
</comment>
<dbReference type="SUPFAM" id="SSF48452">
    <property type="entry name" value="TPR-like"/>
    <property type="match status" value="2"/>
</dbReference>
<evidence type="ECO:0000259" key="6">
    <source>
        <dbReference type="SMART" id="SM01043"/>
    </source>
</evidence>
<dbReference type="SMART" id="SM01043">
    <property type="entry name" value="BTAD"/>
    <property type="match status" value="1"/>
</dbReference>
<reference evidence="7 8" key="1">
    <citation type="submission" date="2024-04" db="EMBL/GenBank/DDBJ databases">
        <title>Genome sequencing and metabolic network reconstruction of aminoacids and betaine degradation by Anoxynatronum sibiricum.</title>
        <authorList>
            <person name="Detkova E.N."/>
            <person name="Boltjanskaja Y.V."/>
            <person name="Mardanov A.V."/>
            <person name="Kevbrin V."/>
        </authorList>
    </citation>
    <scope>NUCLEOTIDE SEQUENCE [LARGE SCALE GENOMIC DNA]</scope>
    <source>
        <strain evidence="7 8">Z-7981</strain>
    </source>
</reference>